<dbReference type="PANTHER" id="PTHR24064">
    <property type="entry name" value="SOLUTE CARRIER FAMILY 22 MEMBER"/>
    <property type="match status" value="1"/>
</dbReference>
<keyword evidence="4 5" id="KW-0472">Membrane</keyword>
<feature type="transmembrane region" description="Helical" evidence="5">
    <location>
        <begin position="436"/>
        <end position="459"/>
    </location>
</feature>
<dbReference type="PROSITE" id="PS50850">
    <property type="entry name" value="MFS"/>
    <property type="match status" value="1"/>
</dbReference>
<feature type="transmembrane region" description="Helical" evidence="5">
    <location>
        <begin position="269"/>
        <end position="287"/>
    </location>
</feature>
<dbReference type="Pfam" id="PF00083">
    <property type="entry name" value="Sugar_tr"/>
    <property type="match status" value="1"/>
</dbReference>
<dbReference type="InterPro" id="IPR036259">
    <property type="entry name" value="MFS_trans_sf"/>
</dbReference>
<comment type="subcellular location">
    <subcellularLocation>
        <location evidence="1">Membrane</location>
        <topology evidence="1">Multi-pass membrane protein</topology>
    </subcellularLocation>
</comment>
<feature type="transmembrane region" description="Helical" evidence="5">
    <location>
        <begin position="152"/>
        <end position="174"/>
    </location>
</feature>
<dbReference type="EMBL" id="JARPUR010000002">
    <property type="protein sequence ID" value="KAK4883023.1"/>
    <property type="molecule type" value="Genomic_DNA"/>
</dbReference>
<feature type="transmembrane region" description="Helical" evidence="5">
    <location>
        <begin position="210"/>
        <end position="233"/>
    </location>
</feature>
<dbReference type="CDD" id="cd17317">
    <property type="entry name" value="MFS_SLC22"/>
    <property type="match status" value="1"/>
</dbReference>
<evidence type="ECO:0000256" key="3">
    <source>
        <dbReference type="ARBA" id="ARBA00022989"/>
    </source>
</evidence>
<feature type="transmembrane region" description="Helical" evidence="5">
    <location>
        <begin position="186"/>
        <end position="204"/>
    </location>
</feature>
<proteinExistence type="predicted"/>
<accession>A0AAN7QKX6</accession>
<feature type="domain" description="Major facilitator superfamily (MFS) profile" evidence="6">
    <location>
        <begin position="107"/>
        <end position="524"/>
    </location>
</feature>
<comment type="caution">
    <text evidence="7">The sequence shown here is derived from an EMBL/GenBank/DDBJ whole genome shotgun (WGS) entry which is preliminary data.</text>
</comment>
<evidence type="ECO:0000313" key="8">
    <source>
        <dbReference type="Proteomes" id="UP001353858"/>
    </source>
</evidence>
<organism evidence="7 8">
    <name type="scientific">Aquatica leii</name>
    <dbReference type="NCBI Taxonomy" id="1421715"/>
    <lineage>
        <taxon>Eukaryota</taxon>
        <taxon>Metazoa</taxon>
        <taxon>Ecdysozoa</taxon>
        <taxon>Arthropoda</taxon>
        <taxon>Hexapoda</taxon>
        <taxon>Insecta</taxon>
        <taxon>Pterygota</taxon>
        <taxon>Neoptera</taxon>
        <taxon>Endopterygota</taxon>
        <taxon>Coleoptera</taxon>
        <taxon>Polyphaga</taxon>
        <taxon>Elateriformia</taxon>
        <taxon>Elateroidea</taxon>
        <taxon>Lampyridae</taxon>
        <taxon>Luciolinae</taxon>
        <taxon>Aquatica</taxon>
    </lineage>
</organism>
<dbReference type="Proteomes" id="UP001353858">
    <property type="component" value="Unassembled WGS sequence"/>
</dbReference>
<reference evidence="8" key="1">
    <citation type="submission" date="2023-01" db="EMBL/GenBank/DDBJ databases">
        <title>Key to firefly adult light organ development and bioluminescence: homeobox transcription factors regulate luciferase expression and transportation to peroxisome.</title>
        <authorList>
            <person name="Fu X."/>
        </authorList>
    </citation>
    <scope>NUCLEOTIDE SEQUENCE [LARGE SCALE GENOMIC DNA]</scope>
</reference>
<dbReference type="SUPFAM" id="SSF103473">
    <property type="entry name" value="MFS general substrate transporter"/>
    <property type="match status" value="1"/>
</dbReference>
<evidence type="ECO:0000259" key="6">
    <source>
        <dbReference type="PROSITE" id="PS50850"/>
    </source>
</evidence>
<sequence length="552" mass="61940">MLQYFKKDLNYFHGACLEERTNDVEEQDDIISKSIGVYGRWQLQLTFLLSLVNVPCTWHIFAFTFQAAEKKLWCARPNYLENVDPELWVNYTQPVDHCSIIDISELNSSVYNSFQLIKNLNKNLVSCEKWEFEDDGRTLIEDFNLVCDRYHLINLAEMTFLCGVAVGGLVGGIISDKYGRKRTLMMCVFLQALLGTIIAITPWFEMYIVVRTLLGFISVSVVFSGFVLTVELVGGIWRIVAGVSYLFPVAVSYMTISGIAWLIRDWRQLQLAISLPGFLILGLWWVIPESPLWLLAMGRTQEVVTILQSAARTNEKQLPPNLDKLLLTEPDIQTEKAGVLDLFRTPRMRRTTFLLCIIWFVYYLLYYGIVLNLGNIGGDLYINSTISGAVEVPAIAVTIPILLKLGRRWPLSLTILIAGIACLLIAPMPYIYPEQWIITTLTMIGKFSVSSTNVMAPIITAELYPTTIRNIGVGASNVSAGISLVLVPYLWELKSFHSSVPMTVLGVCGIIGGLTVLLLPETGNEPLNATIKQQNTGRRMSTAKKICKHEVS</sequence>
<gene>
    <name evidence="7" type="ORF">RN001_006342</name>
</gene>
<keyword evidence="2 5" id="KW-0812">Transmembrane</keyword>
<evidence type="ECO:0000256" key="4">
    <source>
        <dbReference type="ARBA" id="ARBA00023136"/>
    </source>
</evidence>
<protein>
    <recommendedName>
        <fullName evidence="6">Major facilitator superfamily (MFS) profile domain-containing protein</fullName>
    </recommendedName>
</protein>
<dbReference type="GO" id="GO:0022857">
    <property type="term" value="F:transmembrane transporter activity"/>
    <property type="evidence" value="ECO:0007669"/>
    <property type="project" value="InterPro"/>
</dbReference>
<feature type="transmembrane region" description="Helical" evidence="5">
    <location>
        <begin position="353"/>
        <end position="374"/>
    </location>
</feature>
<evidence type="ECO:0000256" key="5">
    <source>
        <dbReference type="SAM" id="Phobius"/>
    </source>
</evidence>
<feature type="transmembrane region" description="Helical" evidence="5">
    <location>
        <begin position="245"/>
        <end position="263"/>
    </location>
</feature>
<feature type="transmembrane region" description="Helical" evidence="5">
    <location>
        <begin position="410"/>
        <end position="430"/>
    </location>
</feature>
<feature type="transmembrane region" description="Helical" evidence="5">
    <location>
        <begin position="380"/>
        <end position="403"/>
    </location>
</feature>
<evidence type="ECO:0000313" key="7">
    <source>
        <dbReference type="EMBL" id="KAK4883023.1"/>
    </source>
</evidence>
<dbReference type="GO" id="GO:0016020">
    <property type="term" value="C:membrane"/>
    <property type="evidence" value="ECO:0007669"/>
    <property type="project" value="UniProtKB-SubCell"/>
</dbReference>
<feature type="transmembrane region" description="Helical" evidence="5">
    <location>
        <begin position="497"/>
        <end position="519"/>
    </location>
</feature>
<name>A0AAN7QKX6_9COLE</name>
<dbReference type="AlphaFoldDB" id="A0AAN7QKX6"/>
<evidence type="ECO:0000256" key="2">
    <source>
        <dbReference type="ARBA" id="ARBA00022692"/>
    </source>
</evidence>
<dbReference type="InterPro" id="IPR005828">
    <property type="entry name" value="MFS_sugar_transport-like"/>
</dbReference>
<keyword evidence="3 5" id="KW-1133">Transmembrane helix</keyword>
<evidence type="ECO:0000256" key="1">
    <source>
        <dbReference type="ARBA" id="ARBA00004141"/>
    </source>
</evidence>
<dbReference type="Gene3D" id="1.20.1250.20">
    <property type="entry name" value="MFS general substrate transporter like domains"/>
    <property type="match status" value="1"/>
</dbReference>
<feature type="transmembrane region" description="Helical" evidence="5">
    <location>
        <begin position="471"/>
        <end position="491"/>
    </location>
</feature>
<keyword evidence="8" id="KW-1185">Reference proteome</keyword>
<dbReference type="InterPro" id="IPR020846">
    <property type="entry name" value="MFS_dom"/>
</dbReference>